<feature type="domain" description="CcmH/CycL/Ccl2/NrfF N-terminal" evidence="9">
    <location>
        <begin position="12"/>
        <end position="152"/>
    </location>
</feature>
<keyword evidence="8" id="KW-0472">Membrane</keyword>
<keyword evidence="5 8" id="KW-0408">Iron</keyword>
<accession>A0A506UHH9</accession>
<dbReference type="AlphaFoldDB" id="A0A506UHH9"/>
<evidence type="ECO:0000256" key="1">
    <source>
        <dbReference type="ARBA" id="ARBA00010342"/>
    </source>
</evidence>
<dbReference type="Proteomes" id="UP000320314">
    <property type="component" value="Unassembled WGS sequence"/>
</dbReference>
<comment type="subcellular location">
    <subcellularLocation>
        <location evidence="7">Membrane</location>
        <topology evidence="7">Single-pass membrane protein</topology>
        <orientation evidence="7">Periplasmic side</orientation>
    </subcellularLocation>
</comment>
<comment type="similarity">
    <text evidence="1 8">Belongs to the CcmH/CycL/Ccl2/NrfF family.</text>
</comment>
<keyword evidence="8" id="KW-1133">Transmembrane helix</keyword>
<dbReference type="InterPro" id="IPR005616">
    <property type="entry name" value="CcmH/CycL/Ccl2/NrfF_N"/>
</dbReference>
<feature type="chain" id="PRO_5021473503" description="Cytochrome c-type biogenesis protein" evidence="8">
    <location>
        <begin position="24"/>
        <end position="161"/>
    </location>
</feature>
<evidence type="ECO:0000259" key="9">
    <source>
        <dbReference type="Pfam" id="PF03918"/>
    </source>
</evidence>
<evidence type="ECO:0000256" key="2">
    <source>
        <dbReference type="ARBA" id="ARBA00022617"/>
    </source>
</evidence>
<dbReference type="CDD" id="cd16378">
    <property type="entry name" value="CcmH_N"/>
    <property type="match status" value="1"/>
</dbReference>
<dbReference type="GO" id="GO:0017004">
    <property type="term" value="P:cytochrome complex assembly"/>
    <property type="evidence" value="ECO:0007669"/>
    <property type="project" value="UniProtKB-ARBA"/>
</dbReference>
<evidence type="ECO:0000256" key="7">
    <source>
        <dbReference type="ARBA" id="ARBA00060491"/>
    </source>
</evidence>
<dbReference type="OrthoDB" id="9804975at2"/>
<sequence length="161" mass="18068">MRRVLAVIALIAVVFAAVTPALAVDPGEMLANPRLEERARAISAQLRCLVCQNESIDESNADLAHDLRLLVRRRLKEGETNRQVIDYIVSRYGEFVLLKPRFEAKTVFLWATPMVVFLCGAGAMVLFARRRHDDPGAQRLNAEERVALENLLERREGDVSG</sequence>
<protein>
    <recommendedName>
        <fullName evidence="8">Cytochrome c-type biogenesis protein</fullName>
    </recommendedName>
</protein>
<dbReference type="GO" id="GO:0005886">
    <property type="term" value="C:plasma membrane"/>
    <property type="evidence" value="ECO:0007669"/>
    <property type="project" value="TreeGrafter"/>
</dbReference>
<dbReference type="Gene3D" id="1.10.8.640">
    <property type="entry name" value="Cytochrome C biogenesis protein"/>
    <property type="match status" value="1"/>
</dbReference>
<evidence type="ECO:0000313" key="11">
    <source>
        <dbReference type="Proteomes" id="UP000320314"/>
    </source>
</evidence>
<keyword evidence="11" id="KW-1185">Reference proteome</keyword>
<dbReference type="Pfam" id="PF03918">
    <property type="entry name" value="CcmH"/>
    <property type="match status" value="1"/>
</dbReference>
<evidence type="ECO:0000256" key="5">
    <source>
        <dbReference type="ARBA" id="ARBA00023004"/>
    </source>
</evidence>
<name>A0A506UHH9_9HYPH</name>
<dbReference type="GO" id="GO:0046872">
    <property type="term" value="F:metal ion binding"/>
    <property type="evidence" value="ECO:0007669"/>
    <property type="project" value="UniProtKB-KW"/>
</dbReference>
<keyword evidence="3 8" id="KW-0479">Metal-binding</keyword>
<keyword evidence="4 8" id="KW-0732">Signal</keyword>
<comment type="caution">
    <text evidence="10">The sequence shown here is derived from an EMBL/GenBank/DDBJ whole genome shotgun (WGS) entry which is preliminary data.</text>
</comment>
<comment type="function">
    <text evidence="6">Required for the biogenesis of c-type cytochromes. Possible subunit of a heme lyase.</text>
</comment>
<evidence type="ECO:0000256" key="4">
    <source>
        <dbReference type="ARBA" id="ARBA00022729"/>
    </source>
</evidence>
<evidence type="ECO:0000256" key="6">
    <source>
        <dbReference type="ARBA" id="ARBA00037230"/>
    </source>
</evidence>
<keyword evidence="8" id="KW-0812">Transmembrane</keyword>
<evidence type="ECO:0000256" key="8">
    <source>
        <dbReference type="RuleBase" id="RU364112"/>
    </source>
</evidence>
<proteinExistence type="inferred from homology"/>
<dbReference type="PANTHER" id="PTHR47870:SF4">
    <property type="entry name" value="CYTOCHROME C-TYPE BIOGENESIS PROTEIN CYCH"/>
    <property type="match status" value="1"/>
</dbReference>
<dbReference type="InterPro" id="IPR038297">
    <property type="entry name" value="CcmH/CycL/NrfF/Ccl2_sf"/>
</dbReference>
<feature type="transmembrane region" description="Helical" evidence="8">
    <location>
        <begin position="107"/>
        <end position="128"/>
    </location>
</feature>
<dbReference type="FunFam" id="1.10.8.640:FF:000001">
    <property type="entry name" value="Cytochrome c-type biogenesis protein"/>
    <property type="match status" value="1"/>
</dbReference>
<organism evidence="10 11">
    <name type="scientific">Pararhizobium mangrovi</name>
    <dbReference type="NCBI Taxonomy" id="2590452"/>
    <lineage>
        <taxon>Bacteria</taxon>
        <taxon>Pseudomonadati</taxon>
        <taxon>Pseudomonadota</taxon>
        <taxon>Alphaproteobacteria</taxon>
        <taxon>Hyphomicrobiales</taxon>
        <taxon>Rhizobiaceae</taxon>
        <taxon>Rhizobium/Agrobacterium group</taxon>
        <taxon>Pararhizobium</taxon>
    </lineage>
</organism>
<evidence type="ECO:0000256" key="3">
    <source>
        <dbReference type="ARBA" id="ARBA00022723"/>
    </source>
</evidence>
<feature type="signal peptide" evidence="8">
    <location>
        <begin position="1"/>
        <end position="23"/>
    </location>
</feature>
<dbReference type="PANTHER" id="PTHR47870">
    <property type="entry name" value="CYTOCHROME C-TYPE BIOGENESIS PROTEIN CCMH"/>
    <property type="match status" value="1"/>
</dbReference>
<gene>
    <name evidence="10" type="ORF">FJU11_00685</name>
</gene>
<dbReference type="InterPro" id="IPR051263">
    <property type="entry name" value="C-type_cytochrome_biogenesis"/>
</dbReference>
<dbReference type="EMBL" id="VHLH01000001">
    <property type="protein sequence ID" value="TPW32775.1"/>
    <property type="molecule type" value="Genomic_DNA"/>
</dbReference>
<keyword evidence="2 8" id="KW-0349">Heme</keyword>
<reference evidence="10 11" key="1">
    <citation type="submission" date="2019-06" db="EMBL/GenBank/DDBJ databases">
        <authorList>
            <person name="Li M."/>
        </authorList>
    </citation>
    <scope>NUCLEOTIDE SEQUENCE [LARGE SCALE GENOMIC DNA]</scope>
    <source>
        <strain evidence="10 11">BGMRC6574</strain>
    </source>
</reference>
<evidence type="ECO:0000313" key="10">
    <source>
        <dbReference type="EMBL" id="TPW32775.1"/>
    </source>
</evidence>